<evidence type="ECO:0000313" key="2">
    <source>
        <dbReference type="EMBL" id="PQO44745.1"/>
    </source>
</evidence>
<evidence type="ECO:0000256" key="1">
    <source>
        <dbReference type="SAM" id="Coils"/>
    </source>
</evidence>
<dbReference type="GO" id="GO:0008233">
    <property type="term" value="F:peptidase activity"/>
    <property type="evidence" value="ECO:0007669"/>
    <property type="project" value="UniProtKB-KW"/>
</dbReference>
<comment type="caution">
    <text evidence="2">The sequence shown here is derived from an EMBL/GenBank/DDBJ whole genome shotgun (WGS) entry which is preliminary data.</text>
</comment>
<keyword evidence="2" id="KW-0645">Protease</keyword>
<name>A0A2S8GJY1_9BACT</name>
<sequence length="756" mass="80343">MNDKTLDVVPRLLLLLSLAVIGPTTALAQSVCLPAPRLLTTMPMGGQVGTTVDVAITGETLEELDQLRFSHPAITAKQKQNADGAPIPNQYVVTIAADCPPGIHEARVMTRLGISSSRVFSVGTLPETTSSTPNTSLETAAPLAVNSICNGKMTAKAVDYYAFDGKKGERLVVSCAAKGIDSKLNPVLIVADASGNDLRVERRGGSIDFTPDADGKYVIKVHDLTFAGGPYHFYRLTLQTIPADAPLPQLASTRNVNAFSWPPTGLTDDKLIAEVEPNDQAEQVQQITLPCDITGRFYPAADVDTFEFAAKKGDVWWVEVASDRLGLPTDPSIVVQQVNGTGADAETVDLVELTDIASPVKVSSNGYSYDGPCYNAGSSDILGKVEIKQDGLHRLRISDLFGGTRNDPRNVYRLIIRKAEPDFAIVGWALHMNLRNGDRNALSKPMALRGGATMAFEVIAIRRDGFEGPIELGIDNLPPGVTASGLTIPAKQSRGILLLTAEEQAEPGLTSANFFGRAEINGETVTRPGSFASMTWPVTDQWSEIPTPRLLADVPVSVGSTETAPLTIAAAEDKVWEVTAGQKLTIPLVQIRRSDFSGAVMSLKTFGGGFEGNPAFDVSLNEDKVEATIDLTKLKPAPGTYAIAFYGSAVAKYSNYPQVIAVADAEAALAKAQQKAAAAANLAPEAPAVTDDEKQAAEARAKEIAERQKKSAEAVVAAEKNLKAAQAKAAPKDIVDIVVSQPIEVRVVPAVEVTKK</sequence>
<dbReference type="Gene3D" id="2.60.120.380">
    <property type="match status" value="2"/>
</dbReference>
<dbReference type="OrthoDB" id="237792at2"/>
<keyword evidence="2" id="KW-0378">Hydrolase</keyword>
<gene>
    <name evidence="2" type="ORF">C5Y93_18455</name>
</gene>
<proteinExistence type="predicted"/>
<reference evidence="2 3" key="1">
    <citation type="submission" date="2018-02" db="EMBL/GenBank/DDBJ databases">
        <title>Comparative genomes isolates from brazilian mangrove.</title>
        <authorList>
            <person name="Araujo J.E."/>
            <person name="Taketani R.G."/>
            <person name="Silva M.C.P."/>
            <person name="Loureco M.V."/>
            <person name="Andreote F.D."/>
        </authorList>
    </citation>
    <scope>NUCLEOTIDE SEQUENCE [LARGE SCALE GENOMIC DNA]</scope>
    <source>
        <strain evidence="2 3">Nap-Phe MGV</strain>
    </source>
</reference>
<keyword evidence="1" id="KW-0175">Coiled coil</keyword>
<protein>
    <submittedName>
        <fullName evidence="2">Serine protease</fullName>
    </submittedName>
</protein>
<dbReference type="Proteomes" id="UP000237819">
    <property type="component" value="Unassembled WGS sequence"/>
</dbReference>
<dbReference type="EMBL" id="PUHZ01000018">
    <property type="protein sequence ID" value="PQO44745.1"/>
    <property type="molecule type" value="Genomic_DNA"/>
</dbReference>
<dbReference type="GO" id="GO:0006508">
    <property type="term" value="P:proteolysis"/>
    <property type="evidence" value="ECO:0007669"/>
    <property type="project" value="UniProtKB-KW"/>
</dbReference>
<feature type="coiled-coil region" evidence="1">
    <location>
        <begin position="662"/>
        <end position="722"/>
    </location>
</feature>
<accession>A0A2S8GJY1</accession>
<organism evidence="2 3">
    <name type="scientific">Blastopirellula marina</name>
    <dbReference type="NCBI Taxonomy" id="124"/>
    <lineage>
        <taxon>Bacteria</taxon>
        <taxon>Pseudomonadati</taxon>
        <taxon>Planctomycetota</taxon>
        <taxon>Planctomycetia</taxon>
        <taxon>Pirellulales</taxon>
        <taxon>Pirellulaceae</taxon>
        <taxon>Blastopirellula</taxon>
    </lineage>
</organism>
<dbReference type="RefSeq" id="WP_105336919.1">
    <property type="nucleotide sequence ID" value="NZ_PUHZ01000018.1"/>
</dbReference>
<evidence type="ECO:0000313" key="3">
    <source>
        <dbReference type="Proteomes" id="UP000237819"/>
    </source>
</evidence>
<dbReference type="AlphaFoldDB" id="A0A2S8GJY1"/>